<evidence type="ECO:0000256" key="2">
    <source>
        <dbReference type="SAM" id="Phobius"/>
    </source>
</evidence>
<dbReference type="SMR" id="F9WE74"/>
<evidence type="ECO:0000313" key="4">
    <source>
        <dbReference type="Proteomes" id="UP000000702"/>
    </source>
</evidence>
<reference evidence="4" key="1">
    <citation type="submission" date="2011-07" db="EMBL/GenBank/DDBJ databases">
        <title>Divergent evolution of antigenic variation in African trypanosomes.</title>
        <authorList>
            <person name="Jackson A.P."/>
            <person name="Berry A."/>
            <person name="Allison H.C."/>
            <person name="Burton P."/>
            <person name="Anderson J."/>
            <person name="Aslett M."/>
            <person name="Brown R."/>
            <person name="Corton N."/>
            <person name="Harris D."/>
            <person name="Hauser H."/>
            <person name="Gamble J."/>
            <person name="Gilderthorp R."/>
            <person name="McQuillan J."/>
            <person name="Quail M.A."/>
            <person name="Sanders M."/>
            <person name="Van Tonder A."/>
            <person name="Ginger M.L."/>
            <person name="Donelson J.E."/>
            <person name="Field M.C."/>
            <person name="Barry J.D."/>
            <person name="Berriman M."/>
            <person name="Hertz-Fowler C."/>
        </authorList>
    </citation>
    <scope>NUCLEOTIDE SEQUENCE [LARGE SCALE GENOMIC DNA]</scope>
    <source>
        <strain evidence="4">IL3000</strain>
    </source>
</reference>
<dbReference type="AlphaFoldDB" id="F9WE74"/>
<evidence type="ECO:0000256" key="1">
    <source>
        <dbReference type="SAM" id="MobiDB-lite"/>
    </source>
</evidence>
<keyword evidence="4" id="KW-1185">Reference proteome</keyword>
<gene>
    <name evidence="3" type="ORF">TCIL3000_0_60660</name>
</gene>
<dbReference type="EMBL" id="CAEQ01001957">
    <property type="protein sequence ID" value="CCD15580.1"/>
    <property type="molecule type" value="Genomic_DNA"/>
</dbReference>
<keyword evidence="2" id="KW-0472">Membrane</keyword>
<sequence length="245" mass="28802">MACGYSPSFFLLLLFPPPFCGFRKKEHTLKIRKRERRLMRFLSGTACTFVILLLCGPGMGNAFFPWRRSFVCKEGEKLLQNLEDQFSQRLQIYAETLNSTESLRDHCESLQKVLATPPEMRSETGGKSYRAFLRDQTLLEEFRNQLKRLMQDIKNQCGSWIGFYLANWRLHQRLDQKVADGQRLRQAFDDHLSRVQALWDQANITGCSPEEYKRMVQAYQERQRERKQLRKAMDDDKESSQGKGE</sequence>
<feature type="region of interest" description="Disordered" evidence="1">
    <location>
        <begin position="223"/>
        <end position="245"/>
    </location>
</feature>
<keyword evidence="2" id="KW-0812">Transmembrane</keyword>
<dbReference type="Proteomes" id="UP000000702">
    <property type="component" value="Unassembled WGS sequence"/>
</dbReference>
<name>F9WE74_TRYCI</name>
<feature type="transmembrane region" description="Helical" evidence="2">
    <location>
        <begin position="6"/>
        <end position="22"/>
    </location>
</feature>
<evidence type="ECO:0000313" key="3">
    <source>
        <dbReference type="EMBL" id="CCD15580.1"/>
    </source>
</evidence>
<proteinExistence type="predicted"/>
<reference evidence="3 4" key="2">
    <citation type="journal article" date="2012" name="Proc. Natl. Acad. Sci. U.S.A.">
        <title>Antigenic diversity is generated by distinct evolutionary mechanisms in African trypanosome species.</title>
        <authorList>
            <person name="Jackson A.P."/>
            <person name="Berry A."/>
            <person name="Aslett M."/>
            <person name="Allison H.C."/>
            <person name="Burton P."/>
            <person name="Vavrova-Anderson J."/>
            <person name="Brown R."/>
            <person name="Browne H."/>
            <person name="Corton N."/>
            <person name="Hauser H."/>
            <person name="Gamble J."/>
            <person name="Gilderthorp R."/>
            <person name="Marcello L."/>
            <person name="McQuillan J."/>
            <person name="Otto T.D."/>
            <person name="Quail M.A."/>
            <person name="Sanders M.J."/>
            <person name="van Tonder A."/>
            <person name="Ginger M.L."/>
            <person name="Field M.C."/>
            <person name="Barry J.D."/>
            <person name="Hertz-Fowler C."/>
            <person name="Berriman M."/>
        </authorList>
    </citation>
    <scope>NUCLEOTIDE SEQUENCE [LARGE SCALE GENOMIC DNA]</scope>
    <source>
        <strain evidence="3 4">IL3000</strain>
    </source>
</reference>
<dbReference type="VEuPathDB" id="TriTrypDB:TcIL3000_0_60660"/>
<accession>F9WE74</accession>
<keyword evidence="2" id="KW-1133">Transmembrane helix</keyword>
<feature type="transmembrane region" description="Helical" evidence="2">
    <location>
        <begin position="42"/>
        <end position="64"/>
    </location>
</feature>
<protein>
    <submittedName>
        <fullName evidence="3">WGS project CAEQ00000000 data, annotated contig 2443</fullName>
    </submittedName>
</protein>
<comment type="caution">
    <text evidence="3">The sequence shown here is derived from an EMBL/GenBank/DDBJ whole genome shotgun (WGS) entry which is preliminary data.</text>
</comment>
<organism evidence="3 4">
    <name type="scientific">Trypanosoma congolense (strain IL3000)</name>
    <dbReference type="NCBI Taxonomy" id="1068625"/>
    <lineage>
        <taxon>Eukaryota</taxon>
        <taxon>Discoba</taxon>
        <taxon>Euglenozoa</taxon>
        <taxon>Kinetoplastea</taxon>
        <taxon>Metakinetoplastina</taxon>
        <taxon>Trypanosomatida</taxon>
        <taxon>Trypanosomatidae</taxon>
        <taxon>Trypanosoma</taxon>
        <taxon>Nannomonas</taxon>
    </lineage>
</organism>